<evidence type="ECO:0000259" key="14">
    <source>
        <dbReference type="SMART" id="SM00458"/>
    </source>
</evidence>
<keyword evidence="8 13" id="KW-0333">Golgi apparatus</keyword>
<evidence type="ECO:0000256" key="12">
    <source>
        <dbReference type="ARBA" id="ARBA00023211"/>
    </source>
</evidence>
<dbReference type="InterPro" id="IPR045885">
    <property type="entry name" value="GalNAc-T"/>
</dbReference>
<dbReference type="PANTHER" id="PTHR11675">
    <property type="entry name" value="N-ACETYLGALACTOSAMINYLTRANSFERASE"/>
    <property type="match status" value="1"/>
</dbReference>
<keyword evidence="16" id="KW-1185">Reference proteome</keyword>
<evidence type="ECO:0000256" key="10">
    <source>
        <dbReference type="ARBA" id="ARBA00023157"/>
    </source>
</evidence>
<evidence type="ECO:0000256" key="5">
    <source>
        <dbReference type="ARBA" id="ARBA00022734"/>
    </source>
</evidence>
<dbReference type="InterPro" id="IPR001173">
    <property type="entry name" value="Glyco_trans_2-like"/>
</dbReference>
<evidence type="ECO:0000256" key="2">
    <source>
        <dbReference type="ARBA" id="ARBA00004323"/>
    </source>
</evidence>
<dbReference type="PROSITE" id="PS50231">
    <property type="entry name" value="RICIN_B_LECTIN"/>
    <property type="match status" value="1"/>
</dbReference>
<dbReference type="GO" id="GO:0000139">
    <property type="term" value="C:Golgi membrane"/>
    <property type="evidence" value="ECO:0007669"/>
    <property type="project" value="UniProtKB-SubCell"/>
</dbReference>
<keyword evidence="11" id="KW-0325">Glycoprotein</keyword>
<evidence type="ECO:0000256" key="13">
    <source>
        <dbReference type="RuleBase" id="RU361242"/>
    </source>
</evidence>
<comment type="caution">
    <text evidence="15">The sequence shown here is derived from an EMBL/GenBank/DDBJ whole genome shotgun (WGS) entry which is preliminary data.</text>
</comment>
<evidence type="ECO:0000256" key="9">
    <source>
        <dbReference type="ARBA" id="ARBA00023136"/>
    </source>
</evidence>
<keyword evidence="5 13" id="KW-0430">Lectin</keyword>
<accession>A0AAE1DE35</accession>
<gene>
    <name evidence="15" type="ORF">RRG08_002261</name>
</gene>
<proteinExistence type="inferred from homology"/>
<dbReference type="PANTHER" id="PTHR11675:SF63">
    <property type="entry name" value="POLYPEPTIDE N-ACETYLGALACTOSAMINYLTRANSFERASE"/>
    <property type="match status" value="1"/>
</dbReference>
<dbReference type="Gene3D" id="3.90.550.10">
    <property type="entry name" value="Spore Coat Polysaccharide Biosynthesis Protein SpsA, Chain A"/>
    <property type="match status" value="1"/>
</dbReference>
<dbReference type="GO" id="GO:0005112">
    <property type="term" value="F:Notch binding"/>
    <property type="evidence" value="ECO:0007669"/>
    <property type="project" value="TreeGrafter"/>
</dbReference>
<dbReference type="GO" id="GO:0004653">
    <property type="term" value="F:polypeptide N-acetylgalactosaminyltransferase activity"/>
    <property type="evidence" value="ECO:0007669"/>
    <property type="project" value="TreeGrafter"/>
</dbReference>
<evidence type="ECO:0000256" key="4">
    <source>
        <dbReference type="ARBA" id="ARBA00022692"/>
    </source>
</evidence>
<comment type="cofactor">
    <cofactor evidence="1 13">
        <name>Mn(2+)</name>
        <dbReference type="ChEBI" id="CHEBI:29035"/>
    </cofactor>
</comment>
<keyword evidence="7" id="KW-1133">Transmembrane helix</keyword>
<keyword evidence="6" id="KW-0735">Signal-anchor</keyword>
<reference evidence="15" key="1">
    <citation type="journal article" date="2023" name="G3 (Bethesda)">
        <title>A reference genome for the long-term kleptoplast-retaining sea slug Elysia crispata morphotype clarki.</title>
        <authorList>
            <person name="Eastman K.E."/>
            <person name="Pendleton A.L."/>
            <person name="Shaikh M.A."/>
            <person name="Suttiyut T."/>
            <person name="Ogas R."/>
            <person name="Tomko P."/>
            <person name="Gavelis G."/>
            <person name="Widhalm J.R."/>
            <person name="Wisecaver J.H."/>
        </authorList>
    </citation>
    <scope>NUCLEOTIDE SEQUENCE</scope>
    <source>
        <strain evidence="15">ECLA1</strain>
    </source>
</reference>
<protein>
    <recommendedName>
        <fullName evidence="13">Polypeptide N-acetylgalactosaminyltransferase</fullName>
        <ecNumber evidence="13">2.4.1.-</ecNumber>
    </recommendedName>
    <alternativeName>
        <fullName evidence="13">Protein-UDP acetylgalactosaminyltransferase</fullName>
    </alternativeName>
</protein>
<evidence type="ECO:0000256" key="6">
    <source>
        <dbReference type="ARBA" id="ARBA00022968"/>
    </source>
</evidence>
<comment type="pathway">
    <text evidence="13">Protein modification; protein glycosylation.</text>
</comment>
<dbReference type="GO" id="GO:0008593">
    <property type="term" value="P:regulation of Notch signaling pathway"/>
    <property type="evidence" value="ECO:0007669"/>
    <property type="project" value="TreeGrafter"/>
</dbReference>
<sequence>MGFVRKALVVAMLSVCFKIYKDSGFRKQLLQLSNHVPFFGSYVGYKASQLSHGEDTPGTVSLNKTNLDLDINLSLEEYSDLYLYKMCMIRTDQDEQIRTTGFKRHGFNEFLSDKIGLLRKVPDTRNPVCKLKKYSQDLPTASIVMCFFNEALSTLLRSLHSILYQTPNHLLRDIILFDDSSSLDELGKYLEEYVRTNLPKVKLVRSKERLGLIRARMAAAKHATGEVLVFLDSHIEAVEMWLEPLLDRVAEDRTTVTVPVVDTIEPDTFKFTAAKLVRGGFTWSLLHNWEQLPKEVEEHVEATAEPFKSPTMPGGLFAMDREYFYELGEYDAGMDIWGGENVEISFRIWLCGGRLEIVPCSHVGHVYRKFRPYSSPDGRDTTVHNTARVAEVWLDEYKKHYYDILKGKVEGLDFGDMTERHQLRQQLKCKPFKWFLDTVHPEQSIPGERPSRHMRPREVKQDTVIAEGALKHFQSDLCVQSLANPPEKDDPLILAKCSDSKRKVQSFTMTEARSIKLQGTRLCLEALSSKGKASHGVKLSKCHSSGGEQLWLVVKNKGQAPAFYNPSTGKCLAALTGVINEKLRMDYCARETTKGFKMNGLSSEYILTF</sequence>
<dbReference type="InterPro" id="IPR000772">
    <property type="entry name" value="Ricin_B_lectin"/>
</dbReference>
<dbReference type="Gene3D" id="2.80.10.50">
    <property type="match status" value="1"/>
</dbReference>
<organism evidence="15 16">
    <name type="scientific">Elysia crispata</name>
    <name type="common">lettuce slug</name>
    <dbReference type="NCBI Taxonomy" id="231223"/>
    <lineage>
        <taxon>Eukaryota</taxon>
        <taxon>Metazoa</taxon>
        <taxon>Spiralia</taxon>
        <taxon>Lophotrochozoa</taxon>
        <taxon>Mollusca</taxon>
        <taxon>Gastropoda</taxon>
        <taxon>Heterobranchia</taxon>
        <taxon>Euthyneura</taxon>
        <taxon>Panpulmonata</taxon>
        <taxon>Sacoglossa</taxon>
        <taxon>Placobranchoidea</taxon>
        <taxon>Plakobranchidae</taxon>
        <taxon>Elysia</taxon>
    </lineage>
</organism>
<dbReference type="Proteomes" id="UP001283361">
    <property type="component" value="Unassembled WGS sequence"/>
</dbReference>
<dbReference type="EC" id="2.4.1.-" evidence="13"/>
<evidence type="ECO:0000256" key="7">
    <source>
        <dbReference type="ARBA" id="ARBA00022989"/>
    </source>
</evidence>
<keyword evidence="4" id="KW-0812">Transmembrane</keyword>
<evidence type="ECO:0000256" key="3">
    <source>
        <dbReference type="ARBA" id="ARBA00005680"/>
    </source>
</evidence>
<keyword evidence="9" id="KW-0472">Membrane</keyword>
<feature type="domain" description="Ricin B lectin" evidence="14">
    <location>
        <begin position="467"/>
        <end position="599"/>
    </location>
</feature>
<dbReference type="InterPro" id="IPR035992">
    <property type="entry name" value="Ricin_B-like_lectins"/>
</dbReference>
<dbReference type="GO" id="GO:0006493">
    <property type="term" value="P:protein O-linked glycosylation"/>
    <property type="evidence" value="ECO:0007669"/>
    <property type="project" value="TreeGrafter"/>
</dbReference>
<dbReference type="Pfam" id="PF00652">
    <property type="entry name" value="Ricin_B_lectin"/>
    <property type="match status" value="1"/>
</dbReference>
<evidence type="ECO:0000313" key="16">
    <source>
        <dbReference type="Proteomes" id="UP001283361"/>
    </source>
</evidence>
<evidence type="ECO:0000256" key="1">
    <source>
        <dbReference type="ARBA" id="ARBA00001936"/>
    </source>
</evidence>
<name>A0AAE1DE35_9GAST</name>
<dbReference type="InterPro" id="IPR029044">
    <property type="entry name" value="Nucleotide-diphossugar_trans"/>
</dbReference>
<comment type="similarity">
    <text evidence="3 13">Belongs to the glycosyltransferase 2 family. GalNAc-T subfamily.</text>
</comment>
<keyword evidence="13" id="KW-0808">Transferase</keyword>
<dbReference type="GO" id="GO:0030246">
    <property type="term" value="F:carbohydrate binding"/>
    <property type="evidence" value="ECO:0007669"/>
    <property type="project" value="UniProtKB-KW"/>
</dbReference>
<dbReference type="CDD" id="cd02510">
    <property type="entry name" value="pp-GalNAc-T"/>
    <property type="match status" value="1"/>
</dbReference>
<evidence type="ECO:0000256" key="8">
    <source>
        <dbReference type="ARBA" id="ARBA00023034"/>
    </source>
</evidence>
<evidence type="ECO:0000256" key="11">
    <source>
        <dbReference type="ARBA" id="ARBA00023180"/>
    </source>
</evidence>
<keyword evidence="12 13" id="KW-0464">Manganese</keyword>
<dbReference type="EMBL" id="JAWDGP010004263">
    <property type="protein sequence ID" value="KAK3766018.1"/>
    <property type="molecule type" value="Genomic_DNA"/>
</dbReference>
<evidence type="ECO:0000313" key="15">
    <source>
        <dbReference type="EMBL" id="KAK3766018.1"/>
    </source>
</evidence>
<keyword evidence="13" id="KW-0328">Glycosyltransferase</keyword>
<dbReference type="SUPFAM" id="SSF53448">
    <property type="entry name" value="Nucleotide-diphospho-sugar transferases"/>
    <property type="match status" value="1"/>
</dbReference>
<dbReference type="Pfam" id="PF00535">
    <property type="entry name" value="Glycos_transf_2"/>
    <property type="match status" value="1"/>
</dbReference>
<dbReference type="SMART" id="SM00458">
    <property type="entry name" value="RICIN"/>
    <property type="match status" value="1"/>
</dbReference>
<keyword evidence="10 13" id="KW-1015">Disulfide bond</keyword>
<dbReference type="AlphaFoldDB" id="A0AAE1DE35"/>
<dbReference type="FunFam" id="3.90.550.10:FF:000053">
    <property type="entry name" value="Polypeptide N-acetylgalactosaminyltransferase"/>
    <property type="match status" value="1"/>
</dbReference>
<dbReference type="SUPFAM" id="SSF50370">
    <property type="entry name" value="Ricin B-like lectins"/>
    <property type="match status" value="1"/>
</dbReference>
<comment type="subcellular location">
    <subcellularLocation>
        <location evidence="2 13">Golgi apparatus membrane</location>
        <topology evidence="2 13">Single-pass type II membrane protein</topology>
    </subcellularLocation>
</comment>